<dbReference type="GO" id="GO:0006950">
    <property type="term" value="P:response to stress"/>
    <property type="evidence" value="ECO:0007669"/>
    <property type="project" value="TreeGrafter"/>
</dbReference>
<dbReference type="SMART" id="SM00347">
    <property type="entry name" value="HTH_MARR"/>
    <property type="match status" value="1"/>
</dbReference>
<dbReference type="PANTHER" id="PTHR33164">
    <property type="entry name" value="TRANSCRIPTIONAL REGULATOR, MARR FAMILY"/>
    <property type="match status" value="1"/>
</dbReference>
<dbReference type="InterPro" id="IPR036390">
    <property type="entry name" value="WH_DNA-bd_sf"/>
</dbReference>
<dbReference type="PRINTS" id="PR00598">
    <property type="entry name" value="HTHMARR"/>
</dbReference>
<dbReference type="InterPro" id="IPR036388">
    <property type="entry name" value="WH-like_DNA-bd_sf"/>
</dbReference>
<dbReference type="GO" id="GO:0003700">
    <property type="term" value="F:DNA-binding transcription factor activity"/>
    <property type="evidence" value="ECO:0007669"/>
    <property type="project" value="InterPro"/>
</dbReference>
<dbReference type="Gene3D" id="1.10.10.10">
    <property type="entry name" value="Winged helix-like DNA-binding domain superfamily/Winged helix DNA-binding domain"/>
    <property type="match status" value="1"/>
</dbReference>
<sequence>MMCQLFPYAERVTRWLEPEQQRAWRAYVRMQGELNAHLSRQMSVDSDISMADFAVLVQLTDTPDERVRVLELARSLHWEKSRISHHVARMEKRGLVRRESCGSDGRGSFVVLTDLGRSAIEAAAPSHAEMVQKLVFDQITPAEVGALREISEKIFARLTTGECAAVVAGCDADDAVEVVPQEGGCPEA</sequence>
<dbReference type="PANTHER" id="PTHR33164:SF99">
    <property type="entry name" value="MARR FAMILY REGULATORY PROTEIN"/>
    <property type="match status" value="1"/>
</dbReference>
<reference evidence="3" key="1">
    <citation type="submission" date="2016-10" db="EMBL/GenBank/DDBJ databases">
        <authorList>
            <person name="Varghese N."/>
            <person name="Submissions S."/>
        </authorList>
    </citation>
    <scope>NUCLEOTIDE SEQUENCE [LARGE SCALE GENOMIC DNA]</scope>
    <source>
        <strain evidence="3">CGMCC 4.6609</strain>
    </source>
</reference>
<dbReference type="InterPro" id="IPR039422">
    <property type="entry name" value="MarR/SlyA-like"/>
</dbReference>
<keyword evidence="2" id="KW-0238">DNA-binding</keyword>
<gene>
    <name evidence="2" type="ORF">SAMN05421507_12144</name>
</gene>
<evidence type="ECO:0000313" key="2">
    <source>
        <dbReference type="EMBL" id="SDP92779.1"/>
    </source>
</evidence>
<dbReference type="Proteomes" id="UP000199691">
    <property type="component" value="Unassembled WGS sequence"/>
</dbReference>
<evidence type="ECO:0000259" key="1">
    <source>
        <dbReference type="PROSITE" id="PS50995"/>
    </source>
</evidence>
<dbReference type="Pfam" id="PF12802">
    <property type="entry name" value="MarR_2"/>
    <property type="match status" value="1"/>
</dbReference>
<dbReference type="SUPFAM" id="SSF46785">
    <property type="entry name" value="Winged helix' DNA-binding domain"/>
    <property type="match status" value="1"/>
</dbReference>
<evidence type="ECO:0000313" key="3">
    <source>
        <dbReference type="Proteomes" id="UP000199691"/>
    </source>
</evidence>
<dbReference type="STRING" id="641025.SAMN05421507_12144"/>
<keyword evidence="3" id="KW-1185">Reference proteome</keyword>
<dbReference type="EMBL" id="FNIX01000021">
    <property type="protein sequence ID" value="SDP92779.1"/>
    <property type="molecule type" value="Genomic_DNA"/>
</dbReference>
<proteinExistence type="predicted"/>
<dbReference type="InterPro" id="IPR000835">
    <property type="entry name" value="HTH_MarR-typ"/>
</dbReference>
<dbReference type="PROSITE" id="PS50995">
    <property type="entry name" value="HTH_MARR_2"/>
    <property type="match status" value="1"/>
</dbReference>
<dbReference type="AlphaFoldDB" id="A0A1H0WQ37"/>
<dbReference type="GO" id="GO:0003677">
    <property type="term" value="F:DNA binding"/>
    <property type="evidence" value="ECO:0007669"/>
    <property type="project" value="UniProtKB-KW"/>
</dbReference>
<name>A0A1H0WQ37_9PSEU</name>
<feature type="domain" description="HTH marR-type" evidence="1">
    <location>
        <begin position="20"/>
        <end position="156"/>
    </location>
</feature>
<organism evidence="2 3">
    <name type="scientific">Lentzea jiangxiensis</name>
    <dbReference type="NCBI Taxonomy" id="641025"/>
    <lineage>
        <taxon>Bacteria</taxon>
        <taxon>Bacillati</taxon>
        <taxon>Actinomycetota</taxon>
        <taxon>Actinomycetes</taxon>
        <taxon>Pseudonocardiales</taxon>
        <taxon>Pseudonocardiaceae</taxon>
        <taxon>Lentzea</taxon>
    </lineage>
</organism>
<accession>A0A1H0WQ37</accession>
<protein>
    <submittedName>
        <fullName evidence="2">DNA-binding transcriptional regulator, MarR family</fullName>
    </submittedName>
</protein>